<feature type="chain" id="PRO_5013161698" evidence="1">
    <location>
        <begin position="19"/>
        <end position="109"/>
    </location>
</feature>
<feature type="signal peptide" evidence="1">
    <location>
        <begin position="1"/>
        <end position="18"/>
    </location>
</feature>
<sequence length="109" mass="11666">MRFFISILTTALITGVAATLPKANEYQSSDCSGPLNYGHHSGLLTDVTMDDTTHSVYLSGTTGDWSGWSDKESDGGECSGWMIGIGTGCVNLDTADPHGYRIKCVRNMV</sequence>
<dbReference type="Proteomes" id="UP000191522">
    <property type="component" value="Unassembled WGS sequence"/>
</dbReference>
<proteinExistence type="predicted"/>
<comment type="caution">
    <text evidence="2">The sequence shown here is derived from an EMBL/GenBank/DDBJ whole genome shotgun (WGS) entry which is preliminary data.</text>
</comment>
<evidence type="ECO:0000256" key="1">
    <source>
        <dbReference type="SAM" id="SignalP"/>
    </source>
</evidence>
<dbReference type="OMA" id="CVNIDTL"/>
<dbReference type="AlphaFoldDB" id="A0A1V6PES8"/>
<evidence type="ECO:0000313" key="3">
    <source>
        <dbReference type="Proteomes" id="UP000191522"/>
    </source>
</evidence>
<accession>A0A1V6PES8</accession>
<reference evidence="3" key="1">
    <citation type="journal article" date="2017" name="Nat. Microbiol.">
        <title>Global analysis of biosynthetic gene clusters reveals vast potential of secondary metabolite production in Penicillium species.</title>
        <authorList>
            <person name="Nielsen J.C."/>
            <person name="Grijseels S."/>
            <person name="Prigent S."/>
            <person name="Ji B."/>
            <person name="Dainat J."/>
            <person name="Nielsen K.F."/>
            <person name="Frisvad J.C."/>
            <person name="Workman M."/>
            <person name="Nielsen J."/>
        </authorList>
    </citation>
    <scope>NUCLEOTIDE SEQUENCE [LARGE SCALE GENOMIC DNA]</scope>
    <source>
        <strain evidence="3">IBT 11843</strain>
    </source>
</reference>
<dbReference type="EMBL" id="MDYL01000008">
    <property type="protein sequence ID" value="OQD75026.1"/>
    <property type="molecule type" value="Genomic_DNA"/>
</dbReference>
<dbReference type="OrthoDB" id="5404773at2759"/>
<evidence type="ECO:0000313" key="2">
    <source>
        <dbReference type="EMBL" id="OQD75026.1"/>
    </source>
</evidence>
<name>A0A1V6PES8_PENDC</name>
<organism evidence="2 3">
    <name type="scientific">Penicillium decumbens</name>
    <dbReference type="NCBI Taxonomy" id="69771"/>
    <lineage>
        <taxon>Eukaryota</taxon>
        <taxon>Fungi</taxon>
        <taxon>Dikarya</taxon>
        <taxon>Ascomycota</taxon>
        <taxon>Pezizomycotina</taxon>
        <taxon>Eurotiomycetes</taxon>
        <taxon>Eurotiomycetidae</taxon>
        <taxon>Eurotiales</taxon>
        <taxon>Aspergillaceae</taxon>
        <taxon>Penicillium</taxon>
    </lineage>
</organism>
<gene>
    <name evidence="2" type="ORF">PENDEC_c008G06865</name>
</gene>
<protein>
    <submittedName>
        <fullName evidence="2">Uncharacterized protein</fullName>
    </submittedName>
</protein>
<keyword evidence="1" id="KW-0732">Signal</keyword>
<keyword evidence="3" id="KW-1185">Reference proteome</keyword>